<feature type="transmembrane region" description="Helical" evidence="7">
    <location>
        <begin position="84"/>
        <end position="108"/>
    </location>
</feature>
<dbReference type="GO" id="GO:0055085">
    <property type="term" value="P:transmembrane transport"/>
    <property type="evidence" value="ECO:0007669"/>
    <property type="project" value="InterPro"/>
</dbReference>
<keyword evidence="6 7" id="KW-0472">Membrane</keyword>
<comment type="caution">
    <text evidence="9">The sequence shown here is derived from an EMBL/GenBank/DDBJ whole genome shotgun (WGS) entry which is preliminary data.</text>
</comment>
<dbReference type="PANTHER" id="PTHR43386">
    <property type="entry name" value="OLIGOPEPTIDE TRANSPORT SYSTEM PERMEASE PROTEIN APPC"/>
    <property type="match status" value="1"/>
</dbReference>
<dbReference type="AlphaFoldDB" id="A0A832I705"/>
<dbReference type="Gene3D" id="1.10.3720.10">
    <property type="entry name" value="MetI-like"/>
    <property type="match status" value="1"/>
</dbReference>
<comment type="subcellular location">
    <subcellularLocation>
        <location evidence="1 7">Cell membrane</location>
        <topology evidence="1 7">Multi-pass membrane protein</topology>
    </subcellularLocation>
</comment>
<dbReference type="Pfam" id="PF00528">
    <property type="entry name" value="BPD_transp_1"/>
    <property type="match status" value="1"/>
</dbReference>
<evidence type="ECO:0000256" key="5">
    <source>
        <dbReference type="ARBA" id="ARBA00022989"/>
    </source>
</evidence>
<organism evidence="9">
    <name type="scientific">Pseudothermotoga hypogea</name>
    <dbReference type="NCBI Taxonomy" id="57487"/>
    <lineage>
        <taxon>Bacteria</taxon>
        <taxon>Thermotogati</taxon>
        <taxon>Thermotogota</taxon>
        <taxon>Thermotogae</taxon>
        <taxon>Thermotogales</taxon>
        <taxon>Thermotogaceae</taxon>
        <taxon>Pseudothermotoga</taxon>
    </lineage>
</organism>
<evidence type="ECO:0000259" key="8">
    <source>
        <dbReference type="PROSITE" id="PS50928"/>
    </source>
</evidence>
<evidence type="ECO:0000256" key="2">
    <source>
        <dbReference type="ARBA" id="ARBA00022448"/>
    </source>
</evidence>
<evidence type="ECO:0000256" key="4">
    <source>
        <dbReference type="ARBA" id="ARBA00022692"/>
    </source>
</evidence>
<feature type="transmembrane region" description="Helical" evidence="7">
    <location>
        <begin position="129"/>
        <end position="157"/>
    </location>
</feature>
<sequence length="286" mass="31649">MLLTAKLVRLALKNRLAKFSLTIVSIFVLLALIAPWIVPYREQALGEPNVAERLLPPSLRHPFGTDHMGRDILSRMIYGARTSLFTAISVVFLSALIGVPIGIVAGYAGGFLDNVLMRFTDVFLSFPPLLLALLIASTLGKGLFNAILALVITWWPWYARLVRSQALSMKSLAYVEAARAAGVSHFVIMFKHILPGCVAPLAVQCTMDMGSAILEAAALSFLGLGVQPPMPDWGLMISEGKAYFLNYWWVPTFPGLFMLLLVMSFNLLGDVFRELIDPRLRRRMLI</sequence>
<evidence type="ECO:0000256" key="7">
    <source>
        <dbReference type="RuleBase" id="RU363032"/>
    </source>
</evidence>
<dbReference type="SUPFAM" id="SSF161098">
    <property type="entry name" value="MetI-like"/>
    <property type="match status" value="1"/>
</dbReference>
<feature type="transmembrane region" description="Helical" evidence="7">
    <location>
        <begin position="209"/>
        <end position="227"/>
    </location>
</feature>
<feature type="transmembrane region" description="Helical" evidence="7">
    <location>
        <begin position="21"/>
        <end position="38"/>
    </location>
</feature>
<reference evidence="9" key="1">
    <citation type="journal article" date="2020" name="mSystems">
        <title>Genome- and Community-Level Interaction Insights into Carbon Utilization and Element Cycling Functions of Hydrothermarchaeota in Hydrothermal Sediment.</title>
        <authorList>
            <person name="Zhou Z."/>
            <person name="Liu Y."/>
            <person name="Xu W."/>
            <person name="Pan J."/>
            <person name="Luo Z.H."/>
            <person name="Li M."/>
        </authorList>
    </citation>
    <scope>NUCLEOTIDE SEQUENCE [LARGE SCALE GENOMIC DNA]</scope>
    <source>
        <strain evidence="9">SpSt-86</strain>
    </source>
</reference>
<dbReference type="CDD" id="cd06261">
    <property type="entry name" value="TM_PBP2"/>
    <property type="match status" value="1"/>
</dbReference>
<accession>A0A832I705</accession>
<feature type="domain" description="ABC transmembrane type-1" evidence="8">
    <location>
        <begin position="80"/>
        <end position="269"/>
    </location>
</feature>
<dbReference type="PROSITE" id="PS50928">
    <property type="entry name" value="ABC_TM1"/>
    <property type="match status" value="1"/>
</dbReference>
<protein>
    <submittedName>
        <fullName evidence="9">ABC transporter permease</fullName>
    </submittedName>
</protein>
<dbReference type="GO" id="GO:0005886">
    <property type="term" value="C:plasma membrane"/>
    <property type="evidence" value="ECO:0007669"/>
    <property type="project" value="UniProtKB-SubCell"/>
</dbReference>
<dbReference type="InterPro" id="IPR000515">
    <property type="entry name" value="MetI-like"/>
</dbReference>
<feature type="transmembrane region" description="Helical" evidence="7">
    <location>
        <begin position="177"/>
        <end position="202"/>
    </location>
</feature>
<keyword evidence="5 7" id="KW-1133">Transmembrane helix</keyword>
<dbReference type="PANTHER" id="PTHR43386:SF1">
    <property type="entry name" value="D,D-DIPEPTIDE TRANSPORT SYSTEM PERMEASE PROTEIN DDPC-RELATED"/>
    <property type="match status" value="1"/>
</dbReference>
<dbReference type="InterPro" id="IPR025966">
    <property type="entry name" value="OppC_N"/>
</dbReference>
<dbReference type="Pfam" id="PF12911">
    <property type="entry name" value="OppC_N"/>
    <property type="match status" value="1"/>
</dbReference>
<dbReference type="EMBL" id="DTKQ01000048">
    <property type="protein sequence ID" value="HGZ79581.1"/>
    <property type="molecule type" value="Genomic_DNA"/>
</dbReference>
<proteinExistence type="inferred from homology"/>
<keyword evidence="2 7" id="KW-0813">Transport</keyword>
<evidence type="ECO:0000313" key="9">
    <source>
        <dbReference type="EMBL" id="HGZ79581.1"/>
    </source>
</evidence>
<keyword evidence="3" id="KW-1003">Cell membrane</keyword>
<evidence type="ECO:0000256" key="6">
    <source>
        <dbReference type="ARBA" id="ARBA00023136"/>
    </source>
</evidence>
<evidence type="ECO:0000256" key="3">
    <source>
        <dbReference type="ARBA" id="ARBA00022475"/>
    </source>
</evidence>
<feature type="transmembrane region" description="Helical" evidence="7">
    <location>
        <begin position="247"/>
        <end position="272"/>
    </location>
</feature>
<dbReference type="InterPro" id="IPR050366">
    <property type="entry name" value="BP-dependent_transpt_permease"/>
</dbReference>
<gene>
    <name evidence="9" type="ORF">ENW55_06325</name>
</gene>
<comment type="similarity">
    <text evidence="7">Belongs to the binding-protein-dependent transport system permease family.</text>
</comment>
<keyword evidence="4 7" id="KW-0812">Transmembrane</keyword>
<evidence type="ECO:0000256" key="1">
    <source>
        <dbReference type="ARBA" id="ARBA00004651"/>
    </source>
</evidence>
<dbReference type="InterPro" id="IPR035906">
    <property type="entry name" value="MetI-like_sf"/>
</dbReference>
<name>A0A832I705_9THEM</name>